<gene>
    <name evidence="3" type="ORF">LMG31506_06116</name>
</gene>
<keyword evidence="2" id="KW-0472">Membrane</keyword>
<comment type="caution">
    <text evidence="3">The sequence shown here is derived from an EMBL/GenBank/DDBJ whole genome shotgun (WGS) entry which is preliminary data.</text>
</comment>
<keyword evidence="2" id="KW-1133">Transmembrane helix</keyword>
<accession>A0A916IZ86</accession>
<reference evidence="3" key="1">
    <citation type="submission" date="2021-03" db="EMBL/GenBank/DDBJ databases">
        <authorList>
            <person name="Peeters C."/>
        </authorList>
    </citation>
    <scope>NUCLEOTIDE SEQUENCE</scope>
    <source>
        <strain evidence="3">LMG 31506</strain>
    </source>
</reference>
<feature type="transmembrane region" description="Helical" evidence="2">
    <location>
        <begin position="79"/>
        <end position="97"/>
    </location>
</feature>
<feature type="transmembrane region" description="Helical" evidence="2">
    <location>
        <begin position="12"/>
        <end position="36"/>
    </location>
</feature>
<keyword evidence="2" id="KW-0812">Transmembrane</keyword>
<keyword evidence="4" id="KW-1185">Reference proteome</keyword>
<dbReference type="Pfam" id="PF03334">
    <property type="entry name" value="PhaG_MnhG_YufB"/>
    <property type="match status" value="1"/>
</dbReference>
<dbReference type="AlphaFoldDB" id="A0A916IZ86"/>
<organism evidence="3 4">
    <name type="scientific">Cupriavidus yeoncheonensis</name>
    <dbReference type="NCBI Taxonomy" id="1462994"/>
    <lineage>
        <taxon>Bacteria</taxon>
        <taxon>Pseudomonadati</taxon>
        <taxon>Pseudomonadota</taxon>
        <taxon>Betaproteobacteria</taxon>
        <taxon>Burkholderiales</taxon>
        <taxon>Burkholderiaceae</taxon>
        <taxon>Cupriavidus</taxon>
    </lineage>
</organism>
<dbReference type="InterPro" id="IPR005133">
    <property type="entry name" value="PhaG_MnhG_YufB"/>
</dbReference>
<dbReference type="NCBIfam" id="NF009316">
    <property type="entry name" value="PRK12674.1-5"/>
    <property type="match status" value="1"/>
</dbReference>
<dbReference type="Proteomes" id="UP000672934">
    <property type="component" value="Unassembled WGS sequence"/>
</dbReference>
<evidence type="ECO:0000256" key="2">
    <source>
        <dbReference type="SAM" id="Phobius"/>
    </source>
</evidence>
<evidence type="ECO:0000313" key="4">
    <source>
        <dbReference type="Proteomes" id="UP000672934"/>
    </source>
</evidence>
<evidence type="ECO:0008006" key="5">
    <source>
        <dbReference type="Google" id="ProtNLM"/>
    </source>
</evidence>
<dbReference type="PANTHER" id="PTHR34703:SF1">
    <property type="entry name" value="ANTIPORTER SUBUNIT MNHG2-RELATED"/>
    <property type="match status" value="1"/>
</dbReference>
<dbReference type="PANTHER" id="PTHR34703">
    <property type="entry name" value="ANTIPORTER SUBUNIT MNHG2-RELATED"/>
    <property type="match status" value="1"/>
</dbReference>
<evidence type="ECO:0000256" key="1">
    <source>
        <dbReference type="SAM" id="MobiDB-lite"/>
    </source>
</evidence>
<dbReference type="GO" id="GO:0015385">
    <property type="term" value="F:sodium:proton antiporter activity"/>
    <property type="evidence" value="ECO:0007669"/>
    <property type="project" value="TreeGrafter"/>
</dbReference>
<protein>
    <recommendedName>
        <fullName evidence="5">Na+/H+ antiporter subunit G</fullName>
    </recommendedName>
</protein>
<dbReference type="NCBIfam" id="TIGR01300">
    <property type="entry name" value="CPA3_mnhG_phaG"/>
    <property type="match status" value="1"/>
</dbReference>
<dbReference type="RefSeq" id="WP_211950945.1">
    <property type="nucleotide sequence ID" value="NZ_CAJPUY010000038.1"/>
</dbReference>
<proteinExistence type="predicted"/>
<evidence type="ECO:0000313" key="3">
    <source>
        <dbReference type="EMBL" id="CAG2157784.1"/>
    </source>
</evidence>
<feature type="transmembrane region" description="Helical" evidence="2">
    <location>
        <begin position="48"/>
        <end position="67"/>
    </location>
</feature>
<dbReference type="EMBL" id="CAJPUY010000038">
    <property type="protein sequence ID" value="CAG2157784.1"/>
    <property type="molecule type" value="Genomic_DNA"/>
</dbReference>
<name>A0A916IZ86_9BURK</name>
<feature type="region of interest" description="Disordered" evidence="1">
    <location>
        <begin position="106"/>
        <end position="141"/>
    </location>
</feature>
<sequence>MHPNLDASLGTFAELAVCALLLVGSLFTLVGAIGLFRLPDVFMRLHGPTKSTTLGVGGVVVASVVYFSCQGDGTSLHELLVTAFLFLTAPISAHMLAKAAIQRQLPADPRTRGGPWAAMGREPSEPDTPADGAETTEQAGG</sequence>